<dbReference type="EMBL" id="LWAJ01000003">
    <property type="protein sequence ID" value="KZL51799.1"/>
    <property type="molecule type" value="Genomic_DNA"/>
</dbReference>
<keyword evidence="1" id="KW-0808">Transferase</keyword>
<evidence type="ECO:0000313" key="2">
    <source>
        <dbReference type="Proteomes" id="UP000076555"/>
    </source>
</evidence>
<dbReference type="AlphaFoldDB" id="A0A166L1Q7"/>
<evidence type="ECO:0000313" key="1">
    <source>
        <dbReference type="EMBL" id="KZL51799.1"/>
    </source>
</evidence>
<reference evidence="1 2" key="1">
    <citation type="submission" date="2016-04" db="EMBL/GenBank/DDBJ databases">
        <title>Draft Genome Assembly of the Bloom-forming Cyanobacterium Nodularia spumigena Strain CENA596 in Shrimp Production Ponds.</title>
        <authorList>
            <person name="Popin R.V."/>
            <person name="Rigonato J."/>
            <person name="Abreu V.A."/>
            <person name="Andreote A.P."/>
            <person name="Silveira S.B."/>
            <person name="Odebrecht C."/>
            <person name="Fiore M.F."/>
        </authorList>
    </citation>
    <scope>NUCLEOTIDE SEQUENCE [LARGE SCALE GENOMIC DNA]</scope>
    <source>
        <strain evidence="1 2">CENA596</strain>
    </source>
</reference>
<dbReference type="GeneID" id="78018963"/>
<dbReference type="GO" id="GO:0016740">
    <property type="term" value="F:transferase activity"/>
    <property type="evidence" value="ECO:0007669"/>
    <property type="project" value="UniProtKB-KW"/>
</dbReference>
<protein>
    <submittedName>
        <fullName evidence="1">Dimethyladenosine transferase</fullName>
    </submittedName>
</protein>
<organism evidence="1 2">
    <name type="scientific">Nodularia spumigena CENA596</name>
    <dbReference type="NCBI Taxonomy" id="1819295"/>
    <lineage>
        <taxon>Bacteria</taxon>
        <taxon>Bacillati</taxon>
        <taxon>Cyanobacteriota</taxon>
        <taxon>Cyanophyceae</taxon>
        <taxon>Nostocales</taxon>
        <taxon>Nodulariaceae</taxon>
        <taxon>Nodularia</taxon>
    </lineage>
</organism>
<proteinExistence type="predicted"/>
<comment type="caution">
    <text evidence="1">The sequence shown here is derived from an EMBL/GenBank/DDBJ whole genome shotgun (WGS) entry which is preliminary data.</text>
</comment>
<dbReference type="Proteomes" id="UP000076555">
    <property type="component" value="Unassembled WGS sequence"/>
</dbReference>
<name>A0A166L1Q7_NODSP</name>
<dbReference type="RefSeq" id="WP_006196945.1">
    <property type="nucleotide sequence ID" value="NZ_CAWMRI010000003.1"/>
</dbReference>
<gene>
    <name evidence="1" type="ORF">A2T98_00145</name>
</gene>
<sequence length="62" mass="7316">MTGNLITVDKNAYESLQQELIELREREIRNNLKYSQEQIGLFIEYTSVAIARFDCQMRYLVG</sequence>
<accession>A0A166L1Q7</accession>